<dbReference type="RefSeq" id="WP_117397513.1">
    <property type="nucleotide sequence ID" value="NZ_QVNQ01000001.1"/>
</dbReference>
<dbReference type="AlphaFoldDB" id="A0A372GNS7"/>
<evidence type="ECO:0000313" key="2">
    <source>
        <dbReference type="Proteomes" id="UP000262882"/>
    </source>
</evidence>
<dbReference type="EMBL" id="QVNQ01000001">
    <property type="protein sequence ID" value="RFS87060.1"/>
    <property type="molecule type" value="Genomic_DNA"/>
</dbReference>
<reference evidence="1 2" key="1">
    <citation type="submission" date="2018-08" db="EMBL/GenBank/DDBJ databases">
        <title>Actinomadura spongicola sp. nov., isolated from marine sponge Leucetta chagosensis.</title>
        <authorList>
            <person name="Li L."/>
            <person name="Lin H.W."/>
        </authorList>
    </citation>
    <scope>NUCLEOTIDE SEQUENCE [LARGE SCALE GENOMIC DNA]</scope>
    <source>
        <strain evidence="1 2">LHW52907</strain>
    </source>
</reference>
<proteinExistence type="predicted"/>
<name>A0A372GNS7_9ACTN</name>
<keyword evidence="2" id="KW-1185">Reference proteome</keyword>
<sequence length="237" mass="25846">MAADIPQWIEETRVAVDRAGQADRAQMDFEALITASEELGQVLPSLAELHNAAELGRGVWWTGLDVNPGLLADLDKAQTGLGTRQQALERRKLTNVARQLTRLEPRLRESAMAAWKEYVASQAGDAAELRDLMQVLSGAEGIADVARQLNEALGRLARLERRLPDTRSLEVLDEVSALFGLLEGRLPAAVKTFVSAAARGGASLELVDAEVREWLIDNGALQNFRAVPGRPQEVRHG</sequence>
<organism evidence="1 2">
    <name type="scientific">Actinomadura spongiicola</name>
    <dbReference type="NCBI Taxonomy" id="2303421"/>
    <lineage>
        <taxon>Bacteria</taxon>
        <taxon>Bacillati</taxon>
        <taxon>Actinomycetota</taxon>
        <taxon>Actinomycetes</taxon>
        <taxon>Streptosporangiales</taxon>
        <taxon>Thermomonosporaceae</taxon>
        <taxon>Actinomadura</taxon>
    </lineage>
</organism>
<evidence type="ECO:0000313" key="1">
    <source>
        <dbReference type="EMBL" id="RFS87060.1"/>
    </source>
</evidence>
<accession>A0A372GNS7</accession>
<dbReference type="OrthoDB" id="3466681at2"/>
<protein>
    <submittedName>
        <fullName evidence="1">Uncharacterized protein</fullName>
    </submittedName>
</protein>
<comment type="caution">
    <text evidence="1">The sequence shown here is derived from an EMBL/GenBank/DDBJ whole genome shotgun (WGS) entry which is preliminary data.</text>
</comment>
<dbReference type="Proteomes" id="UP000262882">
    <property type="component" value="Unassembled WGS sequence"/>
</dbReference>
<gene>
    <name evidence="1" type="ORF">D0T12_02060</name>
</gene>